<dbReference type="EMBL" id="JACXVP010000001">
    <property type="protein sequence ID" value="KAG5630180.1"/>
    <property type="molecule type" value="Genomic_DNA"/>
</dbReference>
<comment type="caution">
    <text evidence="1">The sequence shown here is derived from an EMBL/GenBank/DDBJ whole genome shotgun (WGS) entry which is preliminary data.</text>
</comment>
<reference evidence="1 2" key="1">
    <citation type="submission" date="2020-09" db="EMBL/GenBank/DDBJ databases">
        <title>De no assembly of potato wild relative species, Solanum commersonii.</title>
        <authorList>
            <person name="Cho K."/>
        </authorList>
    </citation>
    <scope>NUCLEOTIDE SEQUENCE [LARGE SCALE GENOMIC DNA]</scope>
    <source>
        <strain evidence="1">LZ3.2</strain>
        <tissue evidence="1">Leaf</tissue>
    </source>
</reference>
<accession>A0A9J6B0I2</accession>
<dbReference type="AlphaFoldDB" id="A0A9J6B0I2"/>
<protein>
    <submittedName>
        <fullName evidence="1">Uncharacterized protein</fullName>
    </submittedName>
</protein>
<gene>
    <name evidence="1" type="ORF">H5410_001897</name>
</gene>
<proteinExistence type="predicted"/>
<dbReference type="Proteomes" id="UP000824120">
    <property type="component" value="Chromosome 1"/>
</dbReference>
<keyword evidence="2" id="KW-1185">Reference proteome</keyword>
<evidence type="ECO:0000313" key="1">
    <source>
        <dbReference type="EMBL" id="KAG5630180.1"/>
    </source>
</evidence>
<evidence type="ECO:0000313" key="2">
    <source>
        <dbReference type="Proteomes" id="UP000824120"/>
    </source>
</evidence>
<name>A0A9J6B0I2_SOLCO</name>
<sequence length="184" mass="21676">MMVVLRDYERISGQTVNKSKGSFYLHDKTPLIMAISMRRLTGIRQGNFPFKYLGCPIYYGRKLKKREMKTMQHLLLIAPIAQRLWKLFATCTCINIEGQHFHQLILQWWEFDANPKYLRKNGLNVTRIGQEEVIQGKAPMASVLEITMEIWFTQANECDKVELESTLDSNRKNRGDTRHYEYIK</sequence>
<organism evidence="1 2">
    <name type="scientific">Solanum commersonii</name>
    <name type="common">Commerson's wild potato</name>
    <name type="synonym">Commerson's nightshade</name>
    <dbReference type="NCBI Taxonomy" id="4109"/>
    <lineage>
        <taxon>Eukaryota</taxon>
        <taxon>Viridiplantae</taxon>
        <taxon>Streptophyta</taxon>
        <taxon>Embryophyta</taxon>
        <taxon>Tracheophyta</taxon>
        <taxon>Spermatophyta</taxon>
        <taxon>Magnoliopsida</taxon>
        <taxon>eudicotyledons</taxon>
        <taxon>Gunneridae</taxon>
        <taxon>Pentapetalae</taxon>
        <taxon>asterids</taxon>
        <taxon>lamiids</taxon>
        <taxon>Solanales</taxon>
        <taxon>Solanaceae</taxon>
        <taxon>Solanoideae</taxon>
        <taxon>Solaneae</taxon>
        <taxon>Solanum</taxon>
    </lineage>
</organism>